<dbReference type="EMBL" id="WIUZ02000017">
    <property type="protein sequence ID" value="KAF9780293.1"/>
    <property type="molecule type" value="Genomic_DNA"/>
</dbReference>
<evidence type="ECO:0000313" key="2">
    <source>
        <dbReference type="Proteomes" id="UP000736335"/>
    </source>
</evidence>
<proteinExistence type="predicted"/>
<accession>A0A9P6H959</accession>
<reference evidence="1" key="1">
    <citation type="journal article" date="2020" name="Nat. Commun.">
        <title>Large-scale genome sequencing of mycorrhizal fungi provides insights into the early evolution of symbiotic traits.</title>
        <authorList>
            <person name="Miyauchi S."/>
            <person name="Kiss E."/>
            <person name="Kuo A."/>
            <person name="Drula E."/>
            <person name="Kohler A."/>
            <person name="Sanchez-Garcia M."/>
            <person name="Morin E."/>
            <person name="Andreopoulos B."/>
            <person name="Barry K.W."/>
            <person name="Bonito G."/>
            <person name="Buee M."/>
            <person name="Carver A."/>
            <person name="Chen C."/>
            <person name="Cichocki N."/>
            <person name="Clum A."/>
            <person name="Culley D."/>
            <person name="Crous P.W."/>
            <person name="Fauchery L."/>
            <person name="Girlanda M."/>
            <person name="Hayes R.D."/>
            <person name="Keri Z."/>
            <person name="LaButti K."/>
            <person name="Lipzen A."/>
            <person name="Lombard V."/>
            <person name="Magnuson J."/>
            <person name="Maillard F."/>
            <person name="Murat C."/>
            <person name="Nolan M."/>
            <person name="Ohm R.A."/>
            <person name="Pangilinan J."/>
            <person name="Pereira M.F."/>
            <person name="Perotto S."/>
            <person name="Peter M."/>
            <person name="Pfister S."/>
            <person name="Riley R."/>
            <person name="Sitrit Y."/>
            <person name="Stielow J.B."/>
            <person name="Szollosi G."/>
            <person name="Zifcakova L."/>
            <person name="Stursova M."/>
            <person name="Spatafora J.W."/>
            <person name="Tedersoo L."/>
            <person name="Vaario L.M."/>
            <person name="Yamada A."/>
            <person name="Yan M."/>
            <person name="Wang P."/>
            <person name="Xu J."/>
            <person name="Bruns T."/>
            <person name="Baldrian P."/>
            <person name="Vilgalys R."/>
            <person name="Dunand C."/>
            <person name="Henrissat B."/>
            <person name="Grigoriev I.V."/>
            <person name="Hibbett D."/>
            <person name="Nagy L.G."/>
            <person name="Martin F.M."/>
        </authorList>
    </citation>
    <scope>NUCLEOTIDE SEQUENCE</scope>
    <source>
        <strain evidence="1">UH-Tt-Lm1</strain>
    </source>
</reference>
<protein>
    <submittedName>
        <fullName evidence="1">Uncharacterized protein</fullName>
    </submittedName>
</protein>
<evidence type="ECO:0000313" key="1">
    <source>
        <dbReference type="EMBL" id="KAF9780293.1"/>
    </source>
</evidence>
<organism evidence="1 2">
    <name type="scientific">Thelephora terrestris</name>
    <dbReference type="NCBI Taxonomy" id="56493"/>
    <lineage>
        <taxon>Eukaryota</taxon>
        <taxon>Fungi</taxon>
        <taxon>Dikarya</taxon>
        <taxon>Basidiomycota</taxon>
        <taxon>Agaricomycotina</taxon>
        <taxon>Agaricomycetes</taxon>
        <taxon>Thelephorales</taxon>
        <taxon>Thelephoraceae</taxon>
        <taxon>Thelephora</taxon>
    </lineage>
</organism>
<dbReference type="OrthoDB" id="10008801at2759"/>
<keyword evidence="2" id="KW-1185">Reference proteome</keyword>
<name>A0A9P6H959_9AGAM</name>
<reference evidence="1" key="2">
    <citation type="submission" date="2020-11" db="EMBL/GenBank/DDBJ databases">
        <authorList>
            <consortium name="DOE Joint Genome Institute"/>
            <person name="Kuo A."/>
            <person name="Miyauchi S."/>
            <person name="Kiss E."/>
            <person name="Drula E."/>
            <person name="Kohler A."/>
            <person name="Sanchez-Garcia M."/>
            <person name="Andreopoulos B."/>
            <person name="Barry K.W."/>
            <person name="Bonito G."/>
            <person name="Buee M."/>
            <person name="Carver A."/>
            <person name="Chen C."/>
            <person name="Cichocki N."/>
            <person name="Clum A."/>
            <person name="Culley D."/>
            <person name="Crous P.W."/>
            <person name="Fauchery L."/>
            <person name="Girlanda M."/>
            <person name="Hayes R."/>
            <person name="Keri Z."/>
            <person name="Labutti K."/>
            <person name="Lipzen A."/>
            <person name="Lombard V."/>
            <person name="Magnuson J."/>
            <person name="Maillard F."/>
            <person name="Morin E."/>
            <person name="Murat C."/>
            <person name="Nolan M."/>
            <person name="Ohm R."/>
            <person name="Pangilinan J."/>
            <person name="Pereira M."/>
            <person name="Perotto S."/>
            <person name="Peter M."/>
            <person name="Riley R."/>
            <person name="Sitrit Y."/>
            <person name="Stielow B."/>
            <person name="Szollosi G."/>
            <person name="Zifcakova L."/>
            <person name="Stursova M."/>
            <person name="Spatafora J.W."/>
            <person name="Tedersoo L."/>
            <person name="Vaario L.-M."/>
            <person name="Yamada A."/>
            <person name="Yan M."/>
            <person name="Wang P."/>
            <person name="Xu J."/>
            <person name="Bruns T."/>
            <person name="Baldrian P."/>
            <person name="Vilgalys R."/>
            <person name="Henrissat B."/>
            <person name="Grigoriev I.V."/>
            <person name="Hibbett D."/>
            <person name="Nagy L.G."/>
            <person name="Martin F.M."/>
        </authorList>
    </citation>
    <scope>NUCLEOTIDE SEQUENCE</scope>
    <source>
        <strain evidence="1">UH-Tt-Lm1</strain>
    </source>
</reference>
<sequence length="140" mass="15841">MLFQSLRGAFRSLPRNTTCRNRTLLLSQHRNFSQTRAWRATEDIDTFATRYQNTALFKKLADKPAALAALNNFAQILKDEGIDITSGQPPSKTQMFKLAMSPKFRDGAKKVVVELQNAGIDLSSKEAMEELTNFAQWSKK</sequence>
<gene>
    <name evidence="1" type="ORF">BJ322DRAFT_1112957</name>
</gene>
<dbReference type="Proteomes" id="UP000736335">
    <property type="component" value="Unassembled WGS sequence"/>
</dbReference>
<comment type="caution">
    <text evidence="1">The sequence shown here is derived from an EMBL/GenBank/DDBJ whole genome shotgun (WGS) entry which is preliminary data.</text>
</comment>
<dbReference type="AlphaFoldDB" id="A0A9P6H959"/>